<reference evidence="2 3" key="1">
    <citation type="submission" date="2024-01" db="EMBL/GenBank/DDBJ databases">
        <authorList>
            <person name="Allen C."/>
            <person name="Tagirdzhanova G."/>
        </authorList>
    </citation>
    <scope>NUCLEOTIDE SEQUENCE [LARGE SCALE GENOMIC DNA]</scope>
    <source>
        <strain evidence="2 3">CBS 573.63</strain>
    </source>
</reference>
<dbReference type="Proteomes" id="UP001642501">
    <property type="component" value="Unassembled WGS sequence"/>
</dbReference>
<feature type="compositionally biased region" description="Low complexity" evidence="1">
    <location>
        <begin position="1"/>
        <end position="21"/>
    </location>
</feature>
<gene>
    <name evidence="2" type="ORF">SEPCBS57363_006492</name>
</gene>
<comment type="caution">
    <text evidence="2">The sequence shown here is derived from an EMBL/GenBank/DDBJ whole genome shotgun (WGS) entry which is preliminary data.</text>
</comment>
<evidence type="ECO:0000313" key="3">
    <source>
        <dbReference type="Proteomes" id="UP001642501"/>
    </source>
</evidence>
<protein>
    <submittedName>
        <fullName evidence="2">Uncharacterized protein</fullName>
    </submittedName>
</protein>
<feature type="region of interest" description="Disordered" evidence="1">
    <location>
        <begin position="1"/>
        <end position="55"/>
    </location>
</feature>
<sequence length="72" mass="7606">MDASQNQQAAGGAASNAAPGAQKEDYGDKAFDFLSKKSGHQVDRNTSEKITDGARGAFEKLTGKKVDPKYSN</sequence>
<name>A0ABP0E3B9_9PEZI</name>
<feature type="compositionally biased region" description="Basic and acidic residues" evidence="1">
    <location>
        <begin position="22"/>
        <end position="55"/>
    </location>
</feature>
<accession>A0ABP0E3B9</accession>
<proteinExistence type="predicted"/>
<evidence type="ECO:0000256" key="1">
    <source>
        <dbReference type="SAM" id="MobiDB-lite"/>
    </source>
</evidence>
<keyword evidence="3" id="KW-1185">Reference proteome</keyword>
<evidence type="ECO:0000313" key="2">
    <source>
        <dbReference type="EMBL" id="CAK7275075.1"/>
    </source>
</evidence>
<dbReference type="EMBL" id="CAWUOM010000199">
    <property type="protein sequence ID" value="CAK7275075.1"/>
    <property type="molecule type" value="Genomic_DNA"/>
</dbReference>
<organism evidence="2 3">
    <name type="scientific">Sporothrix epigloea</name>
    <dbReference type="NCBI Taxonomy" id="1892477"/>
    <lineage>
        <taxon>Eukaryota</taxon>
        <taxon>Fungi</taxon>
        <taxon>Dikarya</taxon>
        <taxon>Ascomycota</taxon>
        <taxon>Pezizomycotina</taxon>
        <taxon>Sordariomycetes</taxon>
        <taxon>Sordariomycetidae</taxon>
        <taxon>Ophiostomatales</taxon>
        <taxon>Ophiostomataceae</taxon>
        <taxon>Sporothrix</taxon>
    </lineage>
</organism>